<organism evidence="1">
    <name type="scientific">marine metagenome</name>
    <dbReference type="NCBI Taxonomy" id="408172"/>
    <lineage>
        <taxon>unclassified sequences</taxon>
        <taxon>metagenomes</taxon>
        <taxon>ecological metagenomes</taxon>
    </lineage>
</organism>
<proteinExistence type="predicted"/>
<dbReference type="EMBL" id="UINC01161056">
    <property type="protein sequence ID" value="SVD60024.1"/>
    <property type="molecule type" value="Genomic_DNA"/>
</dbReference>
<accession>A0A382WN78</accession>
<name>A0A382WN78_9ZZZZ</name>
<gene>
    <name evidence="1" type="ORF">METZ01_LOCUS412878</name>
</gene>
<reference evidence="1" key="1">
    <citation type="submission" date="2018-05" db="EMBL/GenBank/DDBJ databases">
        <authorList>
            <person name="Lanie J.A."/>
            <person name="Ng W.-L."/>
            <person name="Kazmierczak K.M."/>
            <person name="Andrzejewski T.M."/>
            <person name="Davidsen T.M."/>
            <person name="Wayne K.J."/>
            <person name="Tettelin H."/>
            <person name="Glass J.I."/>
            <person name="Rusch D."/>
            <person name="Podicherti R."/>
            <person name="Tsui H.-C.T."/>
            <person name="Winkler M.E."/>
        </authorList>
    </citation>
    <scope>NUCLEOTIDE SEQUENCE</scope>
</reference>
<sequence length="165" mass="19376">MPKISNKDKEFVELICQYVKDIQDIKTDDLDDKLSQESAIVNFLESRKIIHKSVKSHRVNYVEIDVIFDDLPNCLFTLTDNKIAEPNTKDDAFYDWYENKSYMISYIEAKDNNTNLIFCIEEEFVELKLNDPKIGLGKHDADIINNLRDICDKIVTGIWEKSKRY</sequence>
<dbReference type="AlphaFoldDB" id="A0A382WN78"/>
<evidence type="ECO:0000313" key="1">
    <source>
        <dbReference type="EMBL" id="SVD60024.1"/>
    </source>
</evidence>
<protein>
    <submittedName>
        <fullName evidence="1">Uncharacterized protein</fullName>
    </submittedName>
</protein>